<accession>A0A2A4FC66</accession>
<dbReference type="AlphaFoldDB" id="A0A2A4FC66"/>
<protein>
    <submittedName>
        <fullName evidence="2">Uncharacterized protein</fullName>
    </submittedName>
</protein>
<gene>
    <name evidence="2" type="ORF">BZL54_21230</name>
</gene>
<keyword evidence="1" id="KW-0812">Transmembrane</keyword>
<organism evidence="2 3">
    <name type="scientific">Burkholderia ubonensis subsp. mesacidophila</name>
    <dbReference type="NCBI Taxonomy" id="265293"/>
    <lineage>
        <taxon>Bacteria</taxon>
        <taxon>Pseudomonadati</taxon>
        <taxon>Pseudomonadota</taxon>
        <taxon>Betaproteobacteria</taxon>
        <taxon>Burkholderiales</taxon>
        <taxon>Burkholderiaceae</taxon>
        <taxon>Burkholderia</taxon>
        <taxon>Burkholderia cepacia complex</taxon>
    </lineage>
</organism>
<evidence type="ECO:0000313" key="3">
    <source>
        <dbReference type="Proteomes" id="UP000217994"/>
    </source>
</evidence>
<sequence length="239" mass="25954">MSLARRLRQWLATAEGRRCLRAVWHILVAIAFFAVVAVLEHKGNGWRHAALLGDPEARRMRAKVVKALGHDDALSVLEHAMTGFGAALLGIVVLQLFYVKLVTENGRPIEPLGRAGWVAALMVAGTVGFGAGKVMYPGTEPMVGALVAIAVLAVFAFPRQWRRLAEHAPQWIIGLAGGVMWVAGDVAWKIYHAPVTQDPPEIVAAHLIGGFVTLVVTSWAVGKLMRRTRWLSPAPTRGR</sequence>
<feature type="transmembrane region" description="Helical" evidence="1">
    <location>
        <begin position="203"/>
        <end position="222"/>
    </location>
</feature>
<feature type="transmembrane region" description="Helical" evidence="1">
    <location>
        <begin position="142"/>
        <end position="159"/>
    </location>
</feature>
<feature type="transmembrane region" description="Helical" evidence="1">
    <location>
        <begin position="84"/>
        <end position="103"/>
    </location>
</feature>
<evidence type="ECO:0000256" key="1">
    <source>
        <dbReference type="SAM" id="Phobius"/>
    </source>
</evidence>
<evidence type="ECO:0000313" key="2">
    <source>
        <dbReference type="EMBL" id="PCE30218.1"/>
    </source>
</evidence>
<feature type="transmembrane region" description="Helical" evidence="1">
    <location>
        <begin position="115"/>
        <end position="136"/>
    </location>
</feature>
<name>A0A2A4FC66_9BURK</name>
<dbReference type="EMBL" id="MTZU01000067">
    <property type="protein sequence ID" value="PCE30218.1"/>
    <property type="molecule type" value="Genomic_DNA"/>
</dbReference>
<keyword evidence="1" id="KW-1133">Transmembrane helix</keyword>
<keyword evidence="1" id="KW-0472">Membrane</keyword>
<dbReference type="Proteomes" id="UP000217994">
    <property type="component" value="Unassembled WGS sequence"/>
</dbReference>
<feature type="transmembrane region" description="Helical" evidence="1">
    <location>
        <begin position="171"/>
        <end position="191"/>
    </location>
</feature>
<reference evidence="2 3" key="1">
    <citation type="submission" date="2017-01" db="EMBL/GenBank/DDBJ databases">
        <title>Whole-Genome Shotgun Sequencing of Two beta-Proteobacterial Species in Search of the Bulgecin Biosynthetic Cluster.</title>
        <authorList>
            <person name="Horsman M.E."/>
            <person name="Marous D.R."/>
            <person name="Li R."/>
            <person name="Oliver R.A."/>
            <person name="Byun B."/>
            <person name="Emrich S.J."/>
            <person name="Boggess B."/>
            <person name="Townsend C.A."/>
            <person name="Mobashery S."/>
        </authorList>
    </citation>
    <scope>NUCLEOTIDE SEQUENCE [LARGE SCALE GENOMIC DNA]</scope>
    <source>
        <strain evidence="2 3">ATCC 31433</strain>
    </source>
</reference>
<feature type="transmembrane region" description="Helical" evidence="1">
    <location>
        <begin position="20"/>
        <end position="39"/>
    </location>
</feature>
<proteinExistence type="predicted"/>
<comment type="caution">
    <text evidence="2">The sequence shown here is derived from an EMBL/GenBank/DDBJ whole genome shotgun (WGS) entry which is preliminary data.</text>
</comment>